<dbReference type="InterPro" id="IPR003697">
    <property type="entry name" value="Maf-like"/>
</dbReference>
<dbReference type="AlphaFoldDB" id="A0A1C2IXD7"/>
<evidence type="ECO:0000256" key="2">
    <source>
        <dbReference type="ARBA" id="ARBA00022801"/>
    </source>
</evidence>
<dbReference type="Pfam" id="PF02545">
    <property type="entry name" value="Maf"/>
    <property type="match status" value="1"/>
</dbReference>
<dbReference type="Gene3D" id="3.90.950.10">
    <property type="match status" value="1"/>
</dbReference>
<comment type="caution">
    <text evidence="4">Lacks conserved residue(s) required for the propagation of feature annotation.</text>
</comment>
<feature type="site" description="Important for substrate specificity" evidence="4">
    <location>
        <position position="70"/>
    </location>
</feature>
<proteinExistence type="inferred from homology"/>
<comment type="catalytic activity">
    <reaction evidence="4">
        <text>dTTP + H2O = dTMP + diphosphate + H(+)</text>
        <dbReference type="Rhea" id="RHEA:28534"/>
        <dbReference type="ChEBI" id="CHEBI:15377"/>
        <dbReference type="ChEBI" id="CHEBI:15378"/>
        <dbReference type="ChEBI" id="CHEBI:33019"/>
        <dbReference type="ChEBI" id="CHEBI:37568"/>
        <dbReference type="ChEBI" id="CHEBI:63528"/>
        <dbReference type="EC" id="3.6.1.9"/>
    </reaction>
</comment>
<protein>
    <recommendedName>
        <fullName evidence="4">dTTP/UTP pyrophosphatase</fullName>
        <shortName evidence="4">dTTPase/UTPase</shortName>
        <ecNumber evidence="4">3.6.1.9</ecNumber>
    </recommendedName>
    <alternativeName>
        <fullName evidence="4">Nucleoside triphosphate pyrophosphatase</fullName>
    </alternativeName>
    <alternativeName>
        <fullName evidence="4">Nucleotide pyrophosphatase</fullName>
        <shortName evidence="4">Nucleotide PPase</shortName>
    </alternativeName>
</protein>
<comment type="catalytic activity">
    <reaction evidence="4">
        <text>UTP + H2O = UMP + diphosphate + H(+)</text>
        <dbReference type="Rhea" id="RHEA:29395"/>
        <dbReference type="ChEBI" id="CHEBI:15377"/>
        <dbReference type="ChEBI" id="CHEBI:15378"/>
        <dbReference type="ChEBI" id="CHEBI:33019"/>
        <dbReference type="ChEBI" id="CHEBI:46398"/>
        <dbReference type="ChEBI" id="CHEBI:57865"/>
        <dbReference type="EC" id="3.6.1.9"/>
    </reaction>
</comment>
<dbReference type="eggNOG" id="COG0424">
    <property type="taxonomic scope" value="Bacteria"/>
</dbReference>
<dbReference type="EC" id="3.6.1.9" evidence="4"/>
<dbReference type="PANTHER" id="PTHR43213">
    <property type="entry name" value="BIFUNCTIONAL DTTP/UTP PYROPHOSPHATASE/METHYLTRANSFERASE PROTEIN-RELATED"/>
    <property type="match status" value="1"/>
</dbReference>
<feature type="site" description="Important for substrate specificity" evidence="4">
    <location>
        <position position="12"/>
    </location>
</feature>
<feature type="active site" description="Proton acceptor" evidence="4">
    <location>
        <position position="69"/>
    </location>
</feature>
<dbReference type="STRING" id="930.GCA_002079865_02964"/>
<dbReference type="SUPFAM" id="SSF52972">
    <property type="entry name" value="ITPase-like"/>
    <property type="match status" value="1"/>
</dbReference>
<comment type="similarity">
    <text evidence="4">Belongs to the Maf family. YhdE subfamily.</text>
</comment>
<dbReference type="RefSeq" id="WP_065957795.1">
    <property type="nucleotide sequence ID" value="NZ_LWRZ01000061.1"/>
</dbReference>
<comment type="caution">
    <text evidence="5">The sequence shown here is derived from an EMBL/GenBank/DDBJ whole genome shotgun (WGS) entry which is preliminary data.</text>
</comment>
<dbReference type="InterPro" id="IPR029001">
    <property type="entry name" value="ITPase-like_fam"/>
</dbReference>
<name>A0A1C2IXD7_ACITH</name>
<comment type="subcellular location">
    <subcellularLocation>
        <location evidence="4">Cytoplasm</location>
    </subcellularLocation>
</comment>
<dbReference type="GO" id="GO:0009117">
    <property type="term" value="P:nucleotide metabolic process"/>
    <property type="evidence" value="ECO:0007669"/>
    <property type="project" value="UniProtKB-KW"/>
</dbReference>
<dbReference type="EMBL" id="LWSA01000129">
    <property type="protein sequence ID" value="OCX72869.1"/>
    <property type="molecule type" value="Genomic_DNA"/>
</dbReference>
<keyword evidence="2 4" id="KW-0378">Hydrolase</keyword>
<organism evidence="5 6">
    <name type="scientific">Acidithiobacillus thiooxidans</name>
    <name type="common">Thiobacillus thiooxidans</name>
    <dbReference type="NCBI Taxonomy" id="930"/>
    <lineage>
        <taxon>Bacteria</taxon>
        <taxon>Pseudomonadati</taxon>
        <taxon>Pseudomonadota</taxon>
        <taxon>Acidithiobacillia</taxon>
        <taxon>Acidithiobacillales</taxon>
        <taxon>Acidithiobacillaceae</taxon>
        <taxon>Acidithiobacillus</taxon>
    </lineage>
</organism>
<dbReference type="HAMAP" id="MF_00528">
    <property type="entry name" value="Maf"/>
    <property type="match status" value="1"/>
</dbReference>
<comment type="function">
    <text evidence="4">Nucleoside triphosphate pyrophosphatase that hydrolyzes dTTP and UTP. May have a dual role in cell division arrest and in preventing the incorporation of modified nucleotides into cellular nucleic acids.</text>
</comment>
<sequence length="195" mass="20568">MSKLILASASPRRLALLRQLGYDPQVQVADVDETAQAGERPENLAQRLARSKATALAGSHPENLILAADTVVALAGQAFGKARDAADAYAMYAKLGGKDHQVHTAVALLHDGQVDAILHSSTVRLRNMSPQEMADYWASGEPADKAGAYAIQGLGAVFVEHLQGSFSGVMGLPLFETARLLTQCSFPPPAFSGST</sequence>
<accession>A0A1C2IXD7</accession>
<evidence type="ECO:0000256" key="4">
    <source>
        <dbReference type="HAMAP-Rule" id="MF_00528"/>
    </source>
</evidence>
<dbReference type="CDD" id="cd00555">
    <property type="entry name" value="Maf"/>
    <property type="match status" value="1"/>
</dbReference>
<feature type="site" description="Important for substrate specificity" evidence="4">
    <location>
        <position position="152"/>
    </location>
</feature>
<dbReference type="GO" id="GO:0005737">
    <property type="term" value="C:cytoplasm"/>
    <property type="evidence" value="ECO:0007669"/>
    <property type="project" value="UniProtKB-SubCell"/>
</dbReference>
<comment type="cofactor">
    <cofactor evidence="1 4">
        <name>a divalent metal cation</name>
        <dbReference type="ChEBI" id="CHEBI:60240"/>
    </cofactor>
</comment>
<dbReference type="Proteomes" id="UP000094893">
    <property type="component" value="Unassembled WGS sequence"/>
</dbReference>
<keyword evidence="4" id="KW-0963">Cytoplasm</keyword>
<reference evidence="5 6" key="1">
    <citation type="journal article" date="2016" name="Int. J. Mol. Sci.">
        <title>Comparative genomics of the extreme acidophile Acidithiobacillus thiooxidans reveals intraspecific divergence and niche adaptation.</title>
        <authorList>
            <person name="Zhang X."/>
            <person name="Feng X."/>
            <person name="Tao J."/>
            <person name="Ma L."/>
            <person name="Xiao Y."/>
            <person name="Liang Y."/>
            <person name="Liu X."/>
            <person name="Yin H."/>
        </authorList>
    </citation>
    <scope>NUCLEOTIDE SEQUENCE [LARGE SCALE GENOMIC DNA]</scope>
    <source>
        <strain evidence="5 6">A02</strain>
    </source>
</reference>
<evidence type="ECO:0000313" key="5">
    <source>
        <dbReference type="EMBL" id="OCX72869.1"/>
    </source>
</evidence>
<dbReference type="GO" id="GO:0036221">
    <property type="term" value="F:UTP diphosphatase activity"/>
    <property type="evidence" value="ECO:0007669"/>
    <property type="project" value="RHEA"/>
</dbReference>
<gene>
    <name evidence="5" type="ORF">A6P07_09350</name>
</gene>
<keyword evidence="3 4" id="KW-0546">Nucleotide metabolism</keyword>
<dbReference type="NCBIfam" id="TIGR00172">
    <property type="entry name" value="maf"/>
    <property type="match status" value="1"/>
</dbReference>
<dbReference type="PIRSF" id="PIRSF006305">
    <property type="entry name" value="Maf"/>
    <property type="match status" value="1"/>
</dbReference>
<dbReference type="GO" id="GO:0036218">
    <property type="term" value="F:dTTP diphosphatase activity"/>
    <property type="evidence" value="ECO:0007669"/>
    <property type="project" value="RHEA"/>
</dbReference>
<evidence type="ECO:0000256" key="1">
    <source>
        <dbReference type="ARBA" id="ARBA00001968"/>
    </source>
</evidence>
<evidence type="ECO:0000256" key="3">
    <source>
        <dbReference type="ARBA" id="ARBA00023080"/>
    </source>
</evidence>
<dbReference type="PANTHER" id="PTHR43213:SF5">
    <property type="entry name" value="BIFUNCTIONAL DTTP_UTP PYROPHOSPHATASE_METHYLTRANSFERASE PROTEIN-RELATED"/>
    <property type="match status" value="1"/>
</dbReference>
<evidence type="ECO:0000313" key="6">
    <source>
        <dbReference type="Proteomes" id="UP000094893"/>
    </source>
</evidence>